<evidence type="ECO:0000256" key="3">
    <source>
        <dbReference type="ARBA" id="ARBA00022989"/>
    </source>
</evidence>
<feature type="transmembrane region" description="Helical" evidence="8">
    <location>
        <begin position="192"/>
        <end position="211"/>
    </location>
</feature>
<evidence type="ECO:0000256" key="8">
    <source>
        <dbReference type="SAM" id="Phobius"/>
    </source>
</evidence>
<feature type="region of interest" description="Disordered" evidence="7">
    <location>
        <begin position="556"/>
        <end position="576"/>
    </location>
</feature>
<keyword evidence="5" id="KW-1015">Disulfide bond</keyword>
<feature type="compositionally biased region" description="Polar residues" evidence="7">
    <location>
        <begin position="567"/>
        <end position="576"/>
    </location>
</feature>
<sequence>MLISLKYLNQSFCSDRTLPFNHCKSIFVPSEKHAESIERDDHAIAIKHVDSVSMTEASHKLHPPSESNQTNRCSLSDYLFGGVSIDWLIVYRISFGLVMAWFSSKSVEEINYYYIDPLFHFTYDGFEWIAPWDFQTTIGGTTVHGMHLVFTAMVVCGVLIAIGFWYRIAATAFAILFTYIFLCDKCYYQNHYYLVAILSWMMPFLPANRAFSIDALLHPEIRSLAVPRWTLWLVRFQIGVPYFFGGIAKINADWLRGQPMRLNFDSALETGMLSQFLDGETVVQLFVWGGLLFDILIVPALLWKPTRLLAFLLCLGFHLTNAFTWTIGIFPWLMILATTVYFEPDWPTRVVSRMTGIRHRPSTDVATFSMSRSSKQMTTACLIAFVAFQSLCPFRHFLYQRDPNWDEYGHHFSWHMLLRAKQQALAVYATDPATGRTGMIDLRDFVTIRQLAVLSRDPRLIHQLCHHIQDQLAAIGYHDLEIRTIALVSLNGRKPQLLIDPNVDLAAVPLSWKYPSWVVPLKEPFRHDAWDIPVDRWLNVVEFSPPLPEAVAEVALKQNAPPKNPVDGQSETSDET</sequence>
<organism evidence="10 11">
    <name type="scientific">Thalassoglobus neptunius</name>
    <dbReference type="NCBI Taxonomy" id="1938619"/>
    <lineage>
        <taxon>Bacteria</taxon>
        <taxon>Pseudomonadati</taxon>
        <taxon>Planctomycetota</taxon>
        <taxon>Planctomycetia</taxon>
        <taxon>Planctomycetales</taxon>
        <taxon>Planctomycetaceae</taxon>
        <taxon>Thalassoglobus</taxon>
    </lineage>
</organism>
<name>A0A5C5X2B9_9PLAN</name>
<evidence type="ECO:0000256" key="7">
    <source>
        <dbReference type="SAM" id="MobiDB-lite"/>
    </source>
</evidence>
<dbReference type="GO" id="GO:0012505">
    <property type="term" value="C:endomembrane system"/>
    <property type="evidence" value="ECO:0007669"/>
    <property type="project" value="UniProtKB-SubCell"/>
</dbReference>
<evidence type="ECO:0000256" key="6">
    <source>
        <dbReference type="ARBA" id="ARBA00023239"/>
    </source>
</evidence>
<dbReference type="Pfam" id="PF05090">
    <property type="entry name" value="HTTM"/>
    <property type="match status" value="1"/>
</dbReference>
<dbReference type="SMART" id="SM00752">
    <property type="entry name" value="HTTM"/>
    <property type="match status" value="1"/>
</dbReference>
<dbReference type="InterPro" id="IPR053935">
    <property type="entry name" value="VKGC_lumenal_dom"/>
</dbReference>
<dbReference type="EMBL" id="SIHI01000001">
    <property type="protein sequence ID" value="TWT57177.1"/>
    <property type="molecule type" value="Genomic_DNA"/>
</dbReference>
<dbReference type="GO" id="GO:0008488">
    <property type="term" value="F:gamma-glutamyl carboxylase activity"/>
    <property type="evidence" value="ECO:0007669"/>
    <property type="project" value="InterPro"/>
</dbReference>
<dbReference type="InterPro" id="IPR007782">
    <property type="entry name" value="VKG_COase"/>
</dbReference>
<reference evidence="10 11" key="1">
    <citation type="submission" date="2019-02" db="EMBL/GenBank/DDBJ databases">
        <title>Deep-cultivation of Planctomycetes and their phenomic and genomic characterization uncovers novel biology.</title>
        <authorList>
            <person name="Wiegand S."/>
            <person name="Jogler M."/>
            <person name="Boedeker C."/>
            <person name="Pinto D."/>
            <person name="Vollmers J."/>
            <person name="Rivas-Marin E."/>
            <person name="Kohn T."/>
            <person name="Peeters S.H."/>
            <person name="Heuer A."/>
            <person name="Rast P."/>
            <person name="Oberbeckmann S."/>
            <person name="Bunk B."/>
            <person name="Jeske O."/>
            <person name="Meyerdierks A."/>
            <person name="Storesund J.E."/>
            <person name="Kallscheuer N."/>
            <person name="Luecker S."/>
            <person name="Lage O.M."/>
            <person name="Pohl T."/>
            <person name="Merkel B.J."/>
            <person name="Hornburger P."/>
            <person name="Mueller R.-W."/>
            <person name="Bruemmer F."/>
            <person name="Labrenz M."/>
            <person name="Spormann A.M."/>
            <person name="Op Den Camp H."/>
            <person name="Overmann J."/>
            <person name="Amann R."/>
            <person name="Jetten M.S.M."/>
            <person name="Mascher T."/>
            <person name="Medema M.H."/>
            <person name="Devos D.P."/>
            <person name="Kaster A.-K."/>
            <person name="Ovreas L."/>
            <person name="Rohde M."/>
            <person name="Galperin M.Y."/>
            <person name="Jogler C."/>
        </authorList>
    </citation>
    <scope>NUCLEOTIDE SEQUENCE [LARGE SCALE GENOMIC DNA]</scope>
    <source>
        <strain evidence="10 11">KOR42</strain>
    </source>
</reference>
<evidence type="ECO:0000256" key="4">
    <source>
        <dbReference type="ARBA" id="ARBA00023136"/>
    </source>
</evidence>
<evidence type="ECO:0000313" key="10">
    <source>
        <dbReference type="EMBL" id="TWT57177.1"/>
    </source>
</evidence>
<gene>
    <name evidence="10" type="ORF">KOR42_05350</name>
</gene>
<dbReference type="InterPro" id="IPR053934">
    <property type="entry name" value="HTTM_dom"/>
</dbReference>
<evidence type="ECO:0000256" key="2">
    <source>
        <dbReference type="ARBA" id="ARBA00022692"/>
    </source>
</evidence>
<keyword evidence="2 8" id="KW-0812">Transmembrane</keyword>
<feature type="transmembrane region" description="Helical" evidence="8">
    <location>
        <begin position="282"/>
        <end position="302"/>
    </location>
</feature>
<keyword evidence="3 8" id="KW-1133">Transmembrane helix</keyword>
<dbReference type="AlphaFoldDB" id="A0A5C5X2B9"/>
<dbReference type="PANTHER" id="PTHR12639:SF7">
    <property type="entry name" value="HTTM DOMAIN-CONTAINING PROTEIN"/>
    <property type="match status" value="1"/>
</dbReference>
<evidence type="ECO:0000313" key="11">
    <source>
        <dbReference type="Proteomes" id="UP000317243"/>
    </source>
</evidence>
<keyword evidence="11" id="KW-1185">Reference proteome</keyword>
<comment type="caution">
    <text evidence="10">The sequence shown here is derived from an EMBL/GenBank/DDBJ whole genome shotgun (WGS) entry which is preliminary data.</text>
</comment>
<dbReference type="GO" id="GO:0019842">
    <property type="term" value="F:vitamin binding"/>
    <property type="evidence" value="ECO:0007669"/>
    <property type="project" value="TreeGrafter"/>
</dbReference>
<protein>
    <submittedName>
        <fullName evidence="10">Vitamin K-dependent gamma-carboxylase</fullName>
    </submittedName>
</protein>
<keyword evidence="4 8" id="KW-0472">Membrane</keyword>
<feature type="transmembrane region" description="Helical" evidence="8">
    <location>
        <begin position="148"/>
        <end position="180"/>
    </location>
</feature>
<evidence type="ECO:0000256" key="1">
    <source>
        <dbReference type="ARBA" id="ARBA00004127"/>
    </source>
</evidence>
<dbReference type="InterPro" id="IPR011020">
    <property type="entry name" value="HTTM-like"/>
</dbReference>
<keyword evidence="6" id="KW-0456">Lyase</keyword>
<feature type="domain" description="HTTM-like" evidence="9">
    <location>
        <begin position="80"/>
        <end position="346"/>
    </location>
</feature>
<dbReference type="Proteomes" id="UP000317243">
    <property type="component" value="Unassembled WGS sequence"/>
</dbReference>
<dbReference type="OrthoDB" id="341137at2"/>
<dbReference type="Pfam" id="PF22777">
    <property type="entry name" value="VKGC_lumenal_dom"/>
    <property type="match status" value="1"/>
</dbReference>
<feature type="transmembrane region" description="Helical" evidence="8">
    <location>
        <begin position="78"/>
        <end position="102"/>
    </location>
</feature>
<proteinExistence type="predicted"/>
<accession>A0A5C5X2B9</accession>
<evidence type="ECO:0000256" key="5">
    <source>
        <dbReference type="ARBA" id="ARBA00023157"/>
    </source>
</evidence>
<evidence type="ECO:0000259" key="9">
    <source>
        <dbReference type="SMART" id="SM00752"/>
    </source>
</evidence>
<comment type="subcellular location">
    <subcellularLocation>
        <location evidence="1">Endomembrane system</location>
        <topology evidence="1">Multi-pass membrane protein</topology>
    </subcellularLocation>
</comment>
<dbReference type="PANTHER" id="PTHR12639">
    <property type="entry name" value="VITAMIN K-DEPENDENT GAMMA-CARBOXYLASE"/>
    <property type="match status" value="1"/>
</dbReference>